<gene>
    <name evidence="1" type="ORF">LC586_15870</name>
</gene>
<evidence type="ECO:0000313" key="1">
    <source>
        <dbReference type="EMBL" id="MCC5600661.1"/>
    </source>
</evidence>
<sequence>MNKLDYIKPCFLLLTINITGLSLFSKVELKAETKQTNPILSWVNIFLPLSKPKPPIKPRKAVGRPVRGSSAPISNSVCMISPDVPEDKLSNPRNTYL</sequence>
<dbReference type="EMBL" id="JAIVFQ010000020">
    <property type="protein sequence ID" value="MCC5600661.1"/>
    <property type="molecule type" value="Genomic_DNA"/>
</dbReference>
<protein>
    <submittedName>
        <fullName evidence="1">Uncharacterized protein</fullName>
    </submittedName>
</protein>
<dbReference type="RefSeq" id="WP_229485725.1">
    <property type="nucleotide sequence ID" value="NZ_JAIVFQ010000020.1"/>
</dbReference>
<proteinExistence type="predicted"/>
<evidence type="ECO:0000313" key="2">
    <source>
        <dbReference type="Proteomes" id="UP001199525"/>
    </source>
</evidence>
<comment type="caution">
    <text evidence="1">The sequence shown here is derived from an EMBL/GenBank/DDBJ whole genome shotgun (WGS) entry which is preliminary data.</text>
</comment>
<accession>A0ABS8I9X4</accession>
<dbReference type="Proteomes" id="UP001199525">
    <property type="component" value="Unassembled WGS sequence"/>
</dbReference>
<organism evidence="1 2">
    <name type="scientific">Nostoc favosum CHAB5714</name>
    <dbReference type="NCBI Taxonomy" id="2780399"/>
    <lineage>
        <taxon>Bacteria</taxon>
        <taxon>Bacillati</taxon>
        <taxon>Cyanobacteriota</taxon>
        <taxon>Cyanophyceae</taxon>
        <taxon>Nostocales</taxon>
        <taxon>Nostocaceae</taxon>
        <taxon>Nostoc</taxon>
        <taxon>Nostoc favosum</taxon>
    </lineage>
</organism>
<reference evidence="1 2" key="1">
    <citation type="journal article" date="2021" name="Microorganisms">
        <title>Genome Evolution of Filamentous Cyanobacterium Nostoc Species: From Facultative Symbiosis to Free Living.</title>
        <authorList>
            <person name="Huo D."/>
            <person name="Li H."/>
            <person name="Cai F."/>
            <person name="Guo X."/>
            <person name="Qiao Z."/>
            <person name="Wang W."/>
            <person name="Yu G."/>
            <person name="Li R."/>
        </authorList>
    </citation>
    <scope>NUCLEOTIDE SEQUENCE [LARGE SCALE GENOMIC DNA]</scope>
    <source>
        <strain evidence="1 2">CHAB 5714</strain>
    </source>
</reference>
<keyword evidence="2" id="KW-1185">Reference proteome</keyword>
<name>A0ABS8I9X4_9NOSO</name>